<name>E1RHB9_METP4</name>
<feature type="binding site" evidence="4">
    <location>
        <position position="57"/>
    </location>
    <ligand>
        <name>3-dehydroquinate</name>
        <dbReference type="ChEBI" id="CHEBI:32364"/>
    </ligand>
</feature>
<organism evidence="5 6">
    <name type="scientific">Methanolacinia petrolearia (strain DSM 11571 / OCM 486 / SEBR 4847)</name>
    <name type="common">Methanoplanus petrolearius</name>
    <dbReference type="NCBI Taxonomy" id="679926"/>
    <lineage>
        <taxon>Archaea</taxon>
        <taxon>Methanobacteriati</taxon>
        <taxon>Methanobacteriota</taxon>
        <taxon>Stenosarchaea group</taxon>
        <taxon>Methanomicrobia</taxon>
        <taxon>Methanomicrobiales</taxon>
        <taxon>Methanomicrobiaceae</taxon>
        <taxon>Methanolacinia</taxon>
    </lineage>
</organism>
<keyword evidence="2 4" id="KW-0456">Lyase</keyword>
<dbReference type="RefSeq" id="WP_013329600.1">
    <property type="nucleotide sequence ID" value="NC_014507.1"/>
</dbReference>
<dbReference type="Proteomes" id="UP000006565">
    <property type="component" value="Chromosome"/>
</dbReference>
<feature type="binding site" evidence="4">
    <location>
        <position position="174"/>
    </location>
    <ligand>
        <name>3-dehydroquinate</name>
        <dbReference type="ChEBI" id="CHEBI:32364"/>
    </ligand>
</feature>
<comment type="similarity">
    <text evidence="4">Belongs to the type-I 3-dehydroquinase family.</text>
</comment>
<feature type="binding site" evidence="4">
    <location>
        <begin position="27"/>
        <end position="29"/>
    </location>
    <ligand>
        <name>3-dehydroquinate</name>
        <dbReference type="ChEBI" id="CHEBI:32364"/>
    </ligand>
</feature>
<dbReference type="InterPro" id="IPR001381">
    <property type="entry name" value="DHquinase_I"/>
</dbReference>
<dbReference type="GO" id="GO:0046279">
    <property type="term" value="P:3,4-dihydroxybenzoate biosynthetic process"/>
    <property type="evidence" value="ECO:0007669"/>
    <property type="project" value="TreeGrafter"/>
</dbReference>
<dbReference type="GO" id="GO:0009073">
    <property type="term" value="P:aromatic amino acid family biosynthetic process"/>
    <property type="evidence" value="ECO:0007669"/>
    <property type="project" value="UniProtKB-KW"/>
</dbReference>
<reference evidence="5 6" key="1">
    <citation type="journal article" date="2010" name="Stand. Genomic Sci.">
        <title>Complete genome sequence of Methanoplanus petrolearius type strain (SEBR 4847).</title>
        <authorList>
            <person name="Brambilla E."/>
            <person name="Djao O.D."/>
            <person name="Daligault H."/>
            <person name="Lapidus A."/>
            <person name="Lucas S."/>
            <person name="Hammon N."/>
            <person name="Nolan M."/>
            <person name="Tice H."/>
            <person name="Cheng J.F."/>
            <person name="Han C."/>
            <person name="Tapia R."/>
            <person name="Goodwin L."/>
            <person name="Pitluck S."/>
            <person name="Liolios K."/>
            <person name="Ivanova N."/>
            <person name="Mavromatis K."/>
            <person name="Mikhailova N."/>
            <person name="Pati A."/>
            <person name="Chen A."/>
            <person name="Palaniappan K."/>
            <person name="Land M."/>
            <person name="Hauser L."/>
            <person name="Chang Y.J."/>
            <person name="Jeffries C.D."/>
            <person name="Rohde M."/>
            <person name="Spring S."/>
            <person name="Sikorski J."/>
            <person name="Goker M."/>
            <person name="Woyke T."/>
            <person name="Bristow J."/>
            <person name="Eisen J.A."/>
            <person name="Markowitz V."/>
            <person name="Hugenholtz P."/>
            <person name="Kyrpides N.C."/>
            <person name="Klenk H.P."/>
        </authorList>
    </citation>
    <scope>NUCLEOTIDE SEQUENCE [LARGE SCALE GENOMIC DNA]</scope>
    <source>
        <strain evidence="6">DSM 11571 / OCM 486 / SEBR 4847</strain>
    </source>
</reference>
<dbReference type="GO" id="GO:0008652">
    <property type="term" value="P:amino acid biosynthetic process"/>
    <property type="evidence" value="ECO:0007669"/>
    <property type="project" value="UniProtKB-KW"/>
</dbReference>
<dbReference type="STRING" id="679926.Mpet_1670"/>
<sequence>MKPRLIISVSSEQDYINAKKYAPDLIEIRIDLLGEGEDNILEECRGNCDIPLIGTIRSLGEGGLFDGSADEWYERIEPWIPVCDYIDLEMPYSGFSRGIRDCGKKVIPSVHLDYMPDDDELTSLERSMRNSGDIPKIIVTPEDHGDVIRLSEFTLKCAKPVITGVMGAEFRWARALCCLFGSYGVFCHAGNPASQGQYHIDEMREILSLLDVSDNTGIPE</sequence>
<keyword evidence="6" id="KW-1185">Reference proteome</keyword>
<evidence type="ECO:0000256" key="4">
    <source>
        <dbReference type="HAMAP-Rule" id="MF_00214"/>
    </source>
</evidence>
<dbReference type="PANTHER" id="PTHR43699:SF1">
    <property type="entry name" value="3-DEHYDROQUINATE DEHYDRATASE"/>
    <property type="match status" value="1"/>
</dbReference>
<keyword evidence="4" id="KW-0057">Aromatic amino acid biosynthesis</keyword>
<feature type="binding site" evidence="4">
    <location>
        <position position="8"/>
    </location>
    <ligand>
        <name>3-dehydroquinate</name>
        <dbReference type="ChEBI" id="CHEBI:32364"/>
    </ligand>
</feature>
<dbReference type="PANTHER" id="PTHR43699">
    <property type="entry name" value="3-DEHYDROQUINATE DEHYDRATASE"/>
    <property type="match status" value="1"/>
</dbReference>
<feature type="active site" description="Schiff-base intermediate with substrate" evidence="4">
    <location>
        <position position="136"/>
    </location>
</feature>
<evidence type="ECO:0000256" key="2">
    <source>
        <dbReference type="ARBA" id="ARBA00023239"/>
    </source>
</evidence>
<protein>
    <recommendedName>
        <fullName evidence="4">3-dehydroquinate dehydratase</fullName>
        <shortName evidence="4">3-dehydroquinase</shortName>
        <ecNumber evidence="4">4.2.1.10</ecNumber>
    </recommendedName>
    <alternativeName>
        <fullName evidence="4">Type I DHQase</fullName>
    </alternativeName>
    <alternativeName>
        <fullName evidence="4">Type I dehydroquinase</fullName>
        <shortName evidence="4">DHQ1</shortName>
    </alternativeName>
</protein>
<evidence type="ECO:0000256" key="1">
    <source>
        <dbReference type="ARBA" id="ARBA00001864"/>
    </source>
</evidence>
<dbReference type="HAMAP" id="MF_00214">
    <property type="entry name" value="AroD"/>
    <property type="match status" value="1"/>
</dbReference>
<accession>E1RHB9</accession>
<dbReference type="Pfam" id="PF01487">
    <property type="entry name" value="DHquinase_I"/>
    <property type="match status" value="1"/>
</dbReference>
<feature type="active site" description="Proton donor/acceptor" evidence="4">
    <location>
        <position position="111"/>
    </location>
</feature>
<dbReference type="InterPro" id="IPR013785">
    <property type="entry name" value="Aldolase_TIM"/>
</dbReference>
<evidence type="ECO:0000256" key="3">
    <source>
        <dbReference type="ARBA" id="ARBA00023270"/>
    </source>
</evidence>
<evidence type="ECO:0000313" key="5">
    <source>
        <dbReference type="EMBL" id="ADN36423.1"/>
    </source>
</evidence>
<comment type="function">
    <text evidence="4">Involved in the third step of the chorismate pathway, which leads to the biosynthesis of aromatic amino acids. Catalyzes the cis-dehydration of 3-dehydroquinate (DHQ) and introduces the first double bond of the aromatic ring to yield 3-dehydroshikimate.</text>
</comment>
<dbReference type="GO" id="GO:0003855">
    <property type="term" value="F:3-dehydroquinate dehydratase activity"/>
    <property type="evidence" value="ECO:0007669"/>
    <property type="project" value="UniProtKB-UniRule"/>
</dbReference>
<dbReference type="CDD" id="cd00502">
    <property type="entry name" value="DHQase_I"/>
    <property type="match status" value="1"/>
</dbReference>
<proteinExistence type="inferred from homology"/>
<comment type="catalytic activity">
    <reaction evidence="1 4">
        <text>3-dehydroquinate = 3-dehydroshikimate + H2O</text>
        <dbReference type="Rhea" id="RHEA:21096"/>
        <dbReference type="ChEBI" id="CHEBI:15377"/>
        <dbReference type="ChEBI" id="CHEBI:16630"/>
        <dbReference type="ChEBI" id="CHEBI:32364"/>
        <dbReference type="EC" id="4.2.1.10"/>
    </reaction>
</comment>
<dbReference type="GeneID" id="9744142"/>
<evidence type="ECO:0000313" key="6">
    <source>
        <dbReference type="Proteomes" id="UP000006565"/>
    </source>
</evidence>
<dbReference type="EMBL" id="CP002117">
    <property type="protein sequence ID" value="ADN36423.1"/>
    <property type="molecule type" value="Genomic_DNA"/>
</dbReference>
<keyword evidence="4" id="KW-0028">Amino-acid biosynthesis</keyword>
<dbReference type="KEGG" id="mpi:Mpet_1670"/>
<dbReference type="GO" id="GO:0009423">
    <property type="term" value="P:chorismate biosynthetic process"/>
    <property type="evidence" value="ECO:0007669"/>
    <property type="project" value="UniProtKB-UniRule"/>
</dbReference>
<comment type="subunit">
    <text evidence="4">Homodimer.</text>
</comment>
<dbReference type="EC" id="4.2.1.10" evidence="4"/>
<dbReference type="eggNOG" id="arCOG02097">
    <property type="taxonomic scope" value="Archaea"/>
</dbReference>
<dbReference type="HOGENOM" id="CLU_064444_2_0_2"/>
<dbReference type="OrthoDB" id="34329at2157"/>
<comment type="pathway">
    <text evidence="4">Metabolic intermediate biosynthesis; chorismate biosynthesis; chorismate from D-erythrose 4-phosphate and phosphoenolpyruvate: step 3/7.</text>
</comment>
<feature type="binding site" evidence="4">
    <location>
        <position position="197"/>
    </location>
    <ligand>
        <name>3-dehydroquinate</name>
        <dbReference type="ChEBI" id="CHEBI:32364"/>
    </ligand>
</feature>
<gene>
    <name evidence="4" type="primary">aroD</name>
    <name evidence="5" type="ordered locus">Mpet_1670</name>
</gene>
<dbReference type="Gene3D" id="3.20.20.70">
    <property type="entry name" value="Aldolase class I"/>
    <property type="match status" value="1"/>
</dbReference>
<dbReference type="AlphaFoldDB" id="E1RHB9"/>
<dbReference type="SUPFAM" id="SSF51569">
    <property type="entry name" value="Aldolase"/>
    <property type="match status" value="1"/>
</dbReference>
<comment type="caution">
    <text evidence="4">Lacks conserved residue(s) required for the propagation of feature annotation.</text>
</comment>
<dbReference type="UniPathway" id="UPA00053">
    <property type="reaction ID" value="UER00086"/>
</dbReference>
<keyword evidence="3 4" id="KW-0704">Schiff base</keyword>
<dbReference type="InterPro" id="IPR050146">
    <property type="entry name" value="Type-I_3-dehydroquinase"/>
</dbReference>